<reference evidence="3 4" key="1">
    <citation type="submission" date="2024-05" db="EMBL/GenBank/DDBJ databases">
        <title>Genome sequencing and assembly of Indian major carp, Cirrhinus mrigala (Hamilton, 1822).</title>
        <authorList>
            <person name="Mohindra V."/>
            <person name="Chowdhury L.M."/>
            <person name="Lal K."/>
            <person name="Jena J.K."/>
        </authorList>
    </citation>
    <scope>NUCLEOTIDE SEQUENCE [LARGE SCALE GENOMIC DNA]</scope>
    <source>
        <strain evidence="3">CM1030</strain>
        <tissue evidence="3">Blood</tissue>
    </source>
</reference>
<evidence type="ECO:0000256" key="1">
    <source>
        <dbReference type="SAM" id="Coils"/>
    </source>
</evidence>
<feature type="domain" description="DUF4200" evidence="2">
    <location>
        <begin position="1"/>
        <end position="62"/>
    </location>
</feature>
<comment type="caution">
    <text evidence="3">The sequence shown here is derived from an EMBL/GenBank/DDBJ whole genome shotgun (WGS) entry which is preliminary data.</text>
</comment>
<protein>
    <recommendedName>
        <fullName evidence="2">DUF4200 domain-containing protein</fullName>
    </recommendedName>
</protein>
<sequence length="67" mass="7924">ENDARRLRAIKKAEAERAQIRLKELEIQKLNAENDTLLAQKELLEDRVRKATCYQEFLERAAKISRK</sequence>
<gene>
    <name evidence="3" type="ORF">M9458_012591</name>
</gene>
<evidence type="ECO:0000259" key="2">
    <source>
        <dbReference type="Pfam" id="PF13863"/>
    </source>
</evidence>
<proteinExistence type="predicted"/>
<accession>A0ABD0R6Z0</accession>
<keyword evidence="4" id="KW-1185">Reference proteome</keyword>
<evidence type="ECO:0000313" key="4">
    <source>
        <dbReference type="Proteomes" id="UP001529510"/>
    </source>
</evidence>
<feature type="non-terminal residue" evidence="3">
    <location>
        <position position="1"/>
    </location>
</feature>
<dbReference type="Pfam" id="PF13863">
    <property type="entry name" value="DUF4200"/>
    <property type="match status" value="1"/>
</dbReference>
<dbReference type="EMBL" id="JAMKFB020000005">
    <property type="protein sequence ID" value="KAL0194295.1"/>
    <property type="molecule type" value="Genomic_DNA"/>
</dbReference>
<feature type="non-terminal residue" evidence="3">
    <location>
        <position position="67"/>
    </location>
</feature>
<dbReference type="Proteomes" id="UP001529510">
    <property type="component" value="Unassembled WGS sequence"/>
</dbReference>
<dbReference type="AlphaFoldDB" id="A0ABD0R6Z0"/>
<name>A0ABD0R6Z0_CIRMR</name>
<keyword evidence="1" id="KW-0175">Coiled coil</keyword>
<dbReference type="InterPro" id="IPR025252">
    <property type="entry name" value="DUF4200"/>
</dbReference>
<organism evidence="3 4">
    <name type="scientific">Cirrhinus mrigala</name>
    <name type="common">Mrigala</name>
    <dbReference type="NCBI Taxonomy" id="683832"/>
    <lineage>
        <taxon>Eukaryota</taxon>
        <taxon>Metazoa</taxon>
        <taxon>Chordata</taxon>
        <taxon>Craniata</taxon>
        <taxon>Vertebrata</taxon>
        <taxon>Euteleostomi</taxon>
        <taxon>Actinopterygii</taxon>
        <taxon>Neopterygii</taxon>
        <taxon>Teleostei</taxon>
        <taxon>Ostariophysi</taxon>
        <taxon>Cypriniformes</taxon>
        <taxon>Cyprinidae</taxon>
        <taxon>Labeoninae</taxon>
        <taxon>Labeonini</taxon>
        <taxon>Cirrhinus</taxon>
    </lineage>
</organism>
<feature type="coiled-coil region" evidence="1">
    <location>
        <begin position="8"/>
        <end position="47"/>
    </location>
</feature>
<evidence type="ECO:0000313" key="3">
    <source>
        <dbReference type="EMBL" id="KAL0194295.1"/>
    </source>
</evidence>